<accession>A0ABV9VC17</accession>
<dbReference type="EMBL" id="JBHSJE010000007">
    <property type="protein sequence ID" value="MFC4981477.1"/>
    <property type="molecule type" value="Genomic_DNA"/>
</dbReference>
<organism evidence="3 4">
    <name type="scientific">Streptomyces atroolivaceus</name>
    <dbReference type="NCBI Taxonomy" id="66869"/>
    <lineage>
        <taxon>Bacteria</taxon>
        <taxon>Bacillati</taxon>
        <taxon>Actinomycetota</taxon>
        <taxon>Actinomycetes</taxon>
        <taxon>Kitasatosporales</taxon>
        <taxon>Streptomycetaceae</taxon>
        <taxon>Streptomyces</taxon>
    </lineage>
</organism>
<feature type="region of interest" description="Disordered" evidence="1">
    <location>
        <begin position="1"/>
        <end position="33"/>
    </location>
</feature>
<reference evidence="4" key="1">
    <citation type="journal article" date="2019" name="Int. J. Syst. Evol. Microbiol.">
        <title>The Global Catalogue of Microorganisms (GCM) 10K type strain sequencing project: providing services to taxonomists for standard genome sequencing and annotation.</title>
        <authorList>
            <consortium name="The Broad Institute Genomics Platform"/>
            <consortium name="The Broad Institute Genome Sequencing Center for Infectious Disease"/>
            <person name="Wu L."/>
            <person name="Ma J."/>
        </authorList>
    </citation>
    <scope>NUCLEOTIDE SEQUENCE [LARGE SCALE GENOMIC DNA]</scope>
    <source>
        <strain evidence="4">ICMP 257</strain>
    </source>
</reference>
<dbReference type="InterPro" id="IPR007137">
    <property type="entry name" value="DUF348"/>
</dbReference>
<evidence type="ECO:0000256" key="1">
    <source>
        <dbReference type="SAM" id="MobiDB-lite"/>
    </source>
</evidence>
<dbReference type="RefSeq" id="WP_382056433.1">
    <property type="nucleotide sequence ID" value="NZ_JBHSJE010000007.1"/>
</dbReference>
<dbReference type="Proteomes" id="UP001595908">
    <property type="component" value="Unassembled WGS sequence"/>
</dbReference>
<dbReference type="Pfam" id="PF03990">
    <property type="entry name" value="DUF348"/>
    <property type="match status" value="1"/>
</dbReference>
<dbReference type="GeneID" id="96256818"/>
<name>A0ABV9VC17_STRAZ</name>
<keyword evidence="4" id="KW-1185">Reference proteome</keyword>
<evidence type="ECO:0000313" key="3">
    <source>
        <dbReference type="EMBL" id="MFC4981477.1"/>
    </source>
</evidence>
<sequence length="125" mass="13237">MTPRCWTPRWWAGRRPRGRSPADTGRPRGAPESLRRIVPRALVVAVLAGGTAAFLTQDKAVRVSVDGTSRTLHTFADDVGELLDAEGVTVGTRDTVAPAPATGLDDGDEVVVLRETRGTAPDPAP</sequence>
<evidence type="ECO:0000259" key="2">
    <source>
        <dbReference type="Pfam" id="PF03990"/>
    </source>
</evidence>
<protein>
    <submittedName>
        <fullName evidence="3">Ubiquitin-like domain-containing protein</fullName>
    </submittedName>
</protein>
<comment type="caution">
    <text evidence="3">The sequence shown here is derived from an EMBL/GenBank/DDBJ whole genome shotgun (WGS) entry which is preliminary data.</text>
</comment>
<feature type="domain" description="DUF348" evidence="2">
    <location>
        <begin position="61"/>
        <end position="100"/>
    </location>
</feature>
<evidence type="ECO:0000313" key="4">
    <source>
        <dbReference type="Proteomes" id="UP001595908"/>
    </source>
</evidence>
<gene>
    <name evidence="3" type="ORF">ACFPL4_24485</name>
</gene>
<proteinExistence type="predicted"/>